<sequence>MDTHPLGTLIARLEDEQGPVTVYERDGRRYLSFGNAVEQSCQRIALPQQPVHVYIQAMLLGLVLSPDAPDAMLLGLGGGSLVHALRHLRPRMRIDAVDQRQAVIDAATRHFGLVPDRRLQLHRASAEAFVGQGERTHRLIMLDLYLADGVHPAQTELEFLAACRQRLDDRGLLIANHWCSEFRDSRRAHAALTRVFGDSILYLHVQGGNTIAFGFAGGLPVLQREAFFQQAQDMGLQLQIPLQTLARNFWRQNAEPLQLGRFRRR</sequence>
<dbReference type="PANTHER" id="PTHR43317:SF1">
    <property type="entry name" value="THERMOSPERMINE SYNTHASE ACAULIS5"/>
    <property type="match status" value="1"/>
</dbReference>
<evidence type="ECO:0000256" key="1">
    <source>
        <dbReference type="ARBA" id="ARBA00023115"/>
    </source>
</evidence>
<dbReference type="PANTHER" id="PTHR43317">
    <property type="entry name" value="THERMOSPERMINE SYNTHASE ACAULIS5"/>
    <property type="match status" value="1"/>
</dbReference>
<evidence type="ECO:0008006" key="4">
    <source>
        <dbReference type="Google" id="ProtNLM"/>
    </source>
</evidence>
<keyword evidence="3" id="KW-1185">Reference proteome</keyword>
<dbReference type="Gene3D" id="3.40.50.150">
    <property type="entry name" value="Vaccinia Virus protein VP39"/>
    <property type="match status" value="1"/>
</dbReference>
<dbReference type="RefSeq" id="WP_150089436.1">
    <property type="nucleotide sequence ID" value="NZ_JBFUOH010000103.1"/>
</dbReference>
<gene>
    <name evidence="2" type="ORF">F2Q65_00820</name>
</gene>
<proteinExistence type="predicted"/>
<evidence type="ECO:0000313" key="2">
    <source>
        <dbReference type="EMBL" id="KAA6187818.1"/>
    </source>
</evidence>
<keyword evidence="1" id="KW-0620">Polyamine biosynthesis</keyword>
<organism evidence="2 3">
    <name type="scientific">Thiohalocapsa marina</name>
    <dbReference type="NCBI Taxonomy" id="424902"/>
    <lineage>
        <taxon>Bacteria</taxon>
        <taxon>Pseudomonadati</taxon>
        <taxon>Pseudomonadota</taxon>
        <taxon>Gammaproteobacteria</taxon>
        <taxon>Chromatiales</taxon>
        <taxon>Chromatiaceae</taxon>
        <taxon>Thiohalocapsa</taxon>
    </lineage>
</organism>
<dbReference type="EMBL" id="VWXX01000001">
    <property type="protein sequence ID" value="KAA6187818.1"/>
    <property type="molecule type" value="Genomic_DNA"/>
</dbReference>
<evidence type="ECO:0000313" key="3">
    <source>
        <dbReference type="Proteomes" id="UP000322981"/>
    </source>
</evidence>
<dbReference type="SUPFAM" id="SSF53335">
    <property type="entry name" value="S-adenosyl-L-methionine-dependent methyltransferases"/>
    <property type="match status" value="1"/>
</dbReference>
<dbReference type="GO" id="GO:0006596">
    <property type="term" value="P:polyamine biosynthetic process"/>
    <property type="evidence" value="ECO:0007669"/>
    <property type="project" value="UniProtKB-KW"/>
</dbReference>
<name>A0A5M8FVG6_9GAMM</name>
<dbReference type="OrthoDB" id="117774at2"/>
<dbReference type="AlphaFoldDB" id="A0A5M8FVG6"/>
<protein>
    <recommendedName>
        <fullName evidence="4">Spermidine synthase</fullName>
    </recommendedName>
</protein>
<dbReference type="Proteomes" id="UP000322981">
    <property type="component" value="Unassembled WGS sequence"/>
</dbReference>
<accession>A0A5M8FVG6</accession>
<dbReference type="InterPro" id="IPR029063">
    <property type="entry name" value="SAM-dependent_MTases_sf"/>
</dbReference>
<comment type="caution">
    <text evidence="2">The sequence shown here is derived from an EMBL/GenBank/DDBJ whole genome shotgun (WGS) entry which is preliminary data.</text>
</comment>
<reference evidence="2 3" key="1">
    <citation type="submission" date="2019-09" db="EMBL/GenBank/DDBJ databases">
        <title>Whole-genome sequence of the purple sulfur bacterium Thiohalocapsa marina DSM 19078.</title>
        <authorList>
            <person name="Kyndt J.A."/>
            <person name="Meyer T.E."/>
        </authorList>
    </citation>
    <scope>NUCLEOTIDE SEQUENCE [LARGE SCALE GENOMIC DNA]</scope>
    <source>
        <strain evidence="2 3">DSM 19078</strain>
    </source>
</reference>